<evidence type="ECO:0000256" key="1">
    <source>
        <dbReference type="ARBA" id="ARBA00008998"/>
    </source>
</evidence>
<comment type="similarity">
    <text evidence="1">Belongs to the CCDC25 family.</text>
</comment>
<feature type="domain" description="NFACT RNA-binding" evidence="3">
    <location>
        <begin position="1"/>
        <end position="119"/>
    </location>
</feature>
<evidence type="ECO:0000259" key="3">
    <source>
        <dbReference type="Pfam" id="PF05670"/>
    </source>
</evidence>
<dbReference type="PANTHER" id="PTHR13049">
    <property type="entry name" value="DUF814-RELATED"/>
    <property type="match status" value="1"/>
</dbReference>
<keyword evidence="5" id="KW-1185">Reference proteome</keyword>
<dbReference type="STRING" id="5601.A0A0D2FWX3"/>
<gene>
    <name evidence="4" type="ORF">PV04_01106</name>
</gene>
<dbReference type="HOGENOM" id="CLU_395327_0_0_1"/>
<organism evidence="4 5">
    <name type="scientific">Phialophora macrospora</name>
    <dbReference type="NCBI Taxonomy" id="1851006"/>
    <lineage>
        <taxon>Eukaryota</taxon>
        <taxon>Fungi</taxon>
        <taxon>Dikarya</taxon>
        <taxon>Ascomycota</taxon>
        <taxon>Pezizomycotina</taxon>
        <taxon>Eurotiomycetes</taxon>
        <taxon>Chaetothyriomycetidae</taxon>
        <taxon>Chaetothyriales</taxon>
        <taxon>Herpotrichiellaceae</taxon>
        <taxon>Phialophora</taxon>
    </lineage>
</organism>
<proteinExistence type="inferred from homology"/>
<feature type="region of interest" description="Disordered" evidence="2">
    <location>
        <begin position="161"/>
        <end position="184"/>
    </location>
</feature>
<feature type="compositionally biased region" description="Polar residues" evidence="2">
    <location>
        <begin position="329"/>
        <end position="343"/>
    </location>
</feature>
<dbReference type="PANTHER" id="PTHR13049:SF2">
    <property type="entry name" value="COILED-COIL DOMAIN-CONTAINING PROTEIN 25"/>
    <property type="match status" value="1"/>
</dbReference>
<protein>
    <recommendedName>
        <fullName evidence="3">NFACT RNA-binding domain-containing protein</fullName>
    </recommendedName>
</protein>
<name>A0A0D2FWX3_9EURO</name>
<sequence length="697" mass="75718">MVYYFKSTAVDPPAFLYVGKDKEENEDLIKFGWDEDVWSVANYKQFHVDNLSSAHVYLRMKSGESWTSIPKELLQDCAQLTKANSIEGNKKDNITVIYTPWTNLRKDASMATGQVSFHDPKMVKKVHVPVRQNAIVNRLNKTREEKYPDLGAEREAKLREKRKAERMERERLKAQDRDERQRREELRWQKDHAYDDMMREENMVSNQDRDAGFYEDDFIHANPNRAHNAGQVSHPTLISGSSLFWFMASTEAPLRPHDRHGRRRPFTTWMRRLANLKTVHTDANGDATGSAPRRYATLPMSIKSKKGNIVKNNPYPLSGRVSEPHNHSNHTNGHLSFSTPVTTSQRSRHSSLSQSYSKHSISISHDSQTGGNKSRAPTLATQAETALSDAAPSGVGTGATATTRTDGGRDSTFSSPAPSIRSMATTLTTVQSINAPAHNNQAPGLTHASTAASNPAQYGGQPATAVPAHLAPHGHPTTYHSATANNVLTDDASILTLASSSKRRRRNSVDTNASMKALAPASMFGGSRESLPLSVLSGTVIHSSGAGDTASLRGENTGHYARSNLNAERASLISASGVTAPALASERNSYIGSKYGGDAASVRSGLLGASGGHGRNDSLSGSITGAYREKEAQKEKEKAVKEDAEKENETPDTPGMVTAPTSPLVDGHGHGAAGILCNSASALHDVSEALELQKEKQ</sequence>
<dbReference type="Pfam" id="PF05670">
    <property type="entry name" value="NFACT-R_1"/>
    <property type="match status" value="1"/>
</dbReference>
<feature type="compositionally biased region" description="Polar residues" evidence="2">
    <location>
        <begin position="436"/>
        <end position="456"/>
    </location>
</feature>
<dbReference type="AlphaFoldDB" id="A0A0D2FWX3"/>
<dbReference type="InterPro" id="IPR008532">
    <property type="entry name" value="NFACT_RNA-bd"/>
</dbReference>
<reference evidence="4 5" key="1">
    <citation type="submission" date="2015-01" db="EMBL/GenBank/DDBJ databases">
        <title>The Genome Sequence of Capronia semiimmersa CBS27337.</title>
        <authorList>
            <consortium name="The Broad Institute Genomics Platform"/>
            <person name="Cuomo C."/>
            <person name="de Hoog S."/>
            <person name="Gorbushina A."/>
            <person name="Stielow B."/>
            <person name="Teixiera M."/>
            <person name="Abouelleil A."/>
            <person name="Chapman S.B."/>
            <person name="Priest M."/>
            <person name="Young S.K."/>
            <person name="Wortman J."/>
            <person name="Nusbaum C."/>
            <person name="Birren B."/>
        </authorList>
    </citation>
    <scope>NUCLEOTIDE SEQUENCE [LARGE SCALE GENOMIC DNA]</scope>
    <source>
        <strain evidence="4 5">CBS 27337</strain>
    </source>
</reference>
<evidence type="ECO:0000313" key="5">
    <source>
        <dbReference type="Proteomes" id="UP000054266"/>
    </source>
</evidence>
<evidence type="ECO:0000313" key="4">
    <source>
        <dbReference type="EMBL" id="KIW72948.1"/>
    </source>
</evidence>
<dbReference type="EMBL" id="KN846956">
    <property type="protein sequence ID" value="KIW72948.1"/>
    <property type="molecule type" value="Genomic_DNA"/>
</dbReference>
<feature type="region of interest" description="Disordered" evidence="2">
    <location>
        <begin position="436"/>
        <end position="465"/>
    </location>
</feature>
<feature type="compositionally biased region" description="Basic and acidic residues" evidence="2">
    <location>
        <begin position="627"/>
        <end position="649"/>
    </location>
</feature>
<feature type="region of interest" description="Disordered" evidence="2">
    <location>
        <begin position="610"/>
        <end position="673"/>
    </location>
</feature>
<feature type="region of interest" description="Disordered" evidence="2">
    <location>
        <begin position="302"/>
        <end position="419"/>
    </location>
</feature>
<accession>A0A0D2FWX3</accession>
<evidence type="ECO:0000256" key="2">
    <source>
        <dbReference type="SAM" id="MobiDB-lite"/>
    </source>
</evidence>
<dbReference type="Proteomes" id="UP000054266">
    <property type="component" value="Unassembled WGS sequence"/>
</dbReference>
<feature type="compositionally biased region" description="Low complexity" evidence="2">
    <location>
        <begin position="350"/>
        <end position="368"/>
    </location>
</feature>
<dbReference type="InterPro" id="IPR039730">
    <property type="entry name" value="Jlp2/Ccd25"/>
</dbReference>